<keyword evidence="1" id="KW-0732">Signal</keyword>
<keyword evidence="3" id="KW-1185">Reference proteome</keyword>
<dbReference type="Proteomes" id="UP000289792">
    <property type="component" value="Unassembled WGS sequence"/>
</dbReference>
<feature type="chain" id="PRO_5020385379" description="Lipocalin-like domain-containing protein" evidence="1">
    <location>
        <begin position="18"/>
        <end position="155"/>
    </location>
</feature>
<evidence type="ECO:0008006" key="4">
    <source>
        <dbReference type="Google" id="ProtNLM"/>
    </source>
</evidence>
<dbReference type="AlphaFoldDB" id="A0A4Q0XCD6"/>
<evidence type="ECO:0000313" key="2">
    <source>
        <dbReference type="EMBL" id="RXJ44404.1"/>
    </source>
</evidence>
<name>A0A4Q0XCD6_9FLAO</name>
<gene>
    <name evidence="2" type="ORF">ESZ48_17905</name>
</gene>
<reference evidence="2 3" key="1">
    <citation type="submission" date="2019-01" db="EMBL/GenBank/DDBJ databases">
        <title>Genome sequence of the Antarctic species Gelidibacter gilvus ACAM 158(T).</title>
        <authorList>
            <person name="Bowman J.P."/>
        </authorList>
    </citation>
    <scope>NUCLEOTIDE SEQUENCE [LARGE SCALE GENOMIC DNA]</scope>
    <source>
        <strain evidence="2 3">IC158</strain>
    </source>
</reference>
<comment type="caution">
    <text evidence="2">The sequence shown here is derived from an EMBL/GenBank/DDBJ whole genome shotgun (WGS) entry which is preliminary data.</text>
</comment>
<dbReference type="EMBL" id="SDDZ01000018">
    <property type="protein sequence ID" value="RXJ44404.1"/>
    <property type="molecule type" value="Genomic_DNA"/>
</dbReference>
<organism evidence="2 3">
    <name type="scientific">Gelidibacter gilvus</name>
    <dbReference type="NCBI Taxonomy" id="59602"/>
    <lineage>
        <taxon>Bacteria</taxon>
        <taxon>Pseudomonadati</taxon>
        <taxon>Bacteroidota</taxon>
        <taxon>Flavobacteriia</taxon>
        <taxon>Flavobacteriales</taxon>
        <taxon>Flavobacteriaceae</taxon>
        <taxon>Gelidibacter</taxon>
    </lineage>
</organism>
<sequence>MKLPLFFLLLVTLSACNEGKSSDTVTEQEAQQDLALKLNGTWEMVGYYNYVNNKITDSFQPNLGYRQVKMYTDQKVMWSKNVPSDSSEWFGYGSYKQDNDELTETLEYGSEMMRRIIEEKHEFKYELVLEKNRFSQIEVDDEGNRLYSENYKRIE</sequence>
<evidence type="ECO:0000256" key="1">
    <source>
        <dbReference type="SAM" id="SignalP"/>
    </source>
</evidence>
<feature type="signal peptide" evidence="1">
    <location>
        <begin position="1"/>
        <end position="17"/>
    </location>
</feature>
<dbReference type="Gene3D" id="2.40.128.490">
    <property type="entry name" value="Uncharacterised protein PF14869, DUF4488"/>
    <property type="match status" value="1"/>
</dbReference>
<dbReference type="RefSeq" id="WP_129018875.1">
    <property type="nucleotide sequence ID" value="NZ_SDDZ01000018.1"/>
</dbReference>
<evidence type="ECO:0000313" key="3">
    <source>
        <dbReference type="Proteomes" id="UP000289792"/>
    </source>
</evidence>
<protein>
    <recommendedName>
        <fullName evidence="4">Lipocalin-like domain-containing protein</fullName>
    </recommendedName>
</protein>
<dbReference type="OrthoDB" id="1441376at2"/>
<accession>A0A4Q0XCD6</accession>
<proteinExistence type="predicted"/>
<dbReference type="PROSITE" id="PS51257">
    <property type="entry name" value="PROKAR_LIPOPROTEIN"/>
    <property type="match status" value="1"/>
</dbReference>